<accession>A0A1A8XZE1</accession>
<dbReference type="Pfam" id="PF07819">
    <property type="entry name" value="PGAP1"/>
    <property type="match status" value="1"/>
</dbReference>
<gene>
    <name evidence="2" type="ORF">ACCAA_860008</name>
</gene>
<evidence type="ECO:0000313" key="2">
    <source>
        <dbReference type="EMBL" id="SBT10086.1"/>
    </source>
</evidence>
<dbReference type="Proteomes" id="UP000199169">
    <property type="component" value="Unassembled WGS sequence"/>
</dbReference>
<dbReference type="RefSeq" id="WP_186409186.1">
    <property type="nucleotide sequence ID" value="NZ_FLQX01000167.1"/>
</dbReference>
<dbReference type="STRING" id="1860102.ACCAA_860008"/>
<dbReference type="GO" id="GO:0016788">
    <property type="term" value="F:hydrolase activity, acting on ester bonds"/>
    <property type="evidence" value="ECO:0007669"/>
    <property type="project" value="InterPro"/>
</dbReference>
<name>A0A1A8XZE1_9PROT</name>
<evidence type="ECO:0000313" key="3">
    <source>
        <dbReference type="Proteomes" id="UP000199169"/>
    </source>
</evidence>
<dbReference type="AlphaFoldDB" id="A0A1A8XZE1"/>
<reference evidence="2 3" key="1">
    <citation type="submission" date="2016-06" db="EMBL/GenBank/DDBJ databases">
        <authorList>
            <person name="Kjaerup R.B."/>
            <person name="Dalgaard T.S."/>
            <person name="Juul-Madsen H.R."/>
        </authorList>
    </citation>
    <scope>NUCLEOTIDE SEQUENCE [LARGE SCALE GENOMIC DNA]</scope>
    <source>
        <strain evidence="2">3</strain>
    </source>
</reference>
<dbReference type="SUPFAM" id="SSF53474">
    <property type="entry name" value="alpha/beta-Hydrolases"/>
    <property type="match status" value="1"/>
</dbReference>
<feature type="domain" description="GPI inositol-deacylase PGAP1-like alpha/beta" evidence="1">
    <location>
        <begin position="220"/>
        <end position="278"/>
    </location>
</feature>
<proteinExistence type="predicted"/>
<protein>
    <submittedName>
        <fullName evidence="2">PGAP1 family protein</fullName>
    </submittedName>
</protein>
<keyword evidence="3" id="KW-1185">Reference proteome</keyword>
<evidence type="ECO:0000259" key="1">
    <source>
        <dbReference type="Pfam" id="PF07819"/>
    </source>
</evidence>
<dbReference type="InterPro" id="IPR012908">
    <property type="entry name" value="PGAP1-ab_dom-like"/>
</dbReference>
<organism evidence="2 3">
    <name type="scientific">Candidatus Accumulibacter aalborgensis</name>
    <dbReference type="NCBI Taxonomy" id="1860102"/>
    <lineage>
        <taxon>Bacteria</taxon>
        <taxon>Pseudomonadati</taxon>
        <taxon>Pseudomonadota</taxon>
        <taxon>Betaproteobacteria</taxon>
        <taxon>Candidatus Accumulibacter</taxon>
    </lineage>
</organism>
<dbReference type="EMBL" id="FLQX01000167">
    <property type="protein sequence ID" value="SBT10086.1"/>
    <property type="molecule type" value="Genomic_DNA"/>
</dbReference>
<sequence length="418" mass="43626">MPNGKNRPCAPSTGYSHAAKTVVQETTLRVKEMHDAIAGQSFGILQRIPLISGPAQIVRGAHDIIAAGVYAAIHHTSGGLLAAAAIVEKHGTGFVPSQPPGRLSSGLRSALNGAFGDHLAASHNRLAIHMAIHAHGAAIALDADSLRSAFPAAGKRLCVFVHGLSCDEHGWNPGDDGAASETDFGRQLSADFACTPVYLRYNSGLPIADNGARLAALLEQLMAAWPQSASEMVIIGHSMGGLIALAACEQAAAAAMQWPHSTRMVICLGSPHLGSPVERLGHLTTSALNLSKITAPLARIAGARSQGIKDLRAGPGAARSHPTHDHIAFRFLGASLAENVDKPGSEFAGDFFGKLFGECVGDGLVMLDSATTHAIDGDVQSARIGKLNHMGLLTDVRVYQQISEWVAVLDHRTASHTG</sequence>
<dbReference type="Gene3D" id="3.40.50.1820">
    <property type="entry name" value="alpha/beta hydrolase"/>
    <property type="match status" value="1"/>
</dbReference>
<dbReference type="InterPro" id="IPR029058">
    <property type="entry name" value="AB_hydrolase_fold"/>
</dbReference>